<keyword evidence="1" id="KW-0862">Zinc</keyword>
<sequence>MQHASNHWDKDRLALHRKDIMSECCVCLNQIDREIDAVSSFPCGHHLHLSCAVSLLCLQKKSICPICRGEMQTREGTDLVEEIEGLLAQDKIEDTSTVHGTPSIIVNRHTRLALTERGPCFGVVQASVTQDREGQLWERIGDGLIRSVSSRRFLGLRAREADYGVELMTQNIPSSQFQYTEDGRLMHVYSNMTVEIGAGYTAEDAPAQLWPPDQDPWQRWNMVNPDSDADSGENVTLNNIGDITTVHGAPLLIINKHTRLVLTERESCEVVQASLNSNRDFQLWEKVGGHLIRSVSTGRFLGLAGEATYGIELQTQTVPNSQFKLLENEQLMHVASNMVVGIRGGDRTENSPAQLWSLGEDPCHAWSLIDPQLVEEVLISKVSMTSPNRILSYFWPSASRI</sequence>
<dbReference type="SUPFAM" id="SSF57850">
    <property type="entry name" value="RING/U-box"/>
    <property type="match status" value="1"/>
</dbReference>
<dbReference type="EMBL" id="HBFR01030561">
    <property type="protein sequence ID" value="CAD8895008.1"/>
    <property type="molecule type" value="Transcribed_RNA"/>
</dbReference>
<dbReference type="CDD" id="cd00161">
    <property type="entry name" value="beta-trefoil_Ricin-like"/>
    <property type="match status" value="2"/>
</dbReference>
<dbReference type="InterPro" id="IPR001841">
    <property type="entry name" value="Znf_RING"/>
</dbReference>
<dbReference type="GO" id="GO:0008270">
    <property type="term" value="F:zinc ion binding"/>
    <property type="evidence" value="ECO:0007669"/>
    <property type="project" value="UniProtKB-KW"/>
</dbReference>
<dbReference type="SUPFAM" id="SSF50370">
    <property type="entry name" value="Ricin B-like lectins"/>
    <property type="match status" value="2"/>
</dbReference>
<dbReference type="SMART" id="SM00184">
    <property type="entry name" value="RING"/>
    <property type="match status" value="1"/>
</dbReference>
<evidence type="ECO:0000256" key="1">
    <source>
        <dbReference type="PROSITE-ProRule" id="PRU00175"/>
    </source>
</evidence>
<evidence type="ECO:0000259" key="2">
    <source>
        <dbReference type="PROSITE" id="PS50089"/>
    </source>
</evidence>
<evidence type="ECO:0000313" key="3">
    <source>
        <dbReference type="EMBL" id="CAD8895008.1"/>
    </source>
</evidence>
<gene>
    <name evidence="3" type="ORF">CHYS00102_LOCUS22222</name>
</gene>
<dbReference type="Gene3D" id="2.80.10.50">
    <property type="match status" value="2"/>
</dbReference>
<dbReference type="Gene3D" id="3.30.40.10">
    <property type="entry name" value="Zinc/RING finger domain, C3HC4 (zinc finger)"/>
    <property type="match status" value="1"/>
</dbReference>
<reference evidence="3" key="1">
    <citation type="submission" date="2021-01" db="EMBL/GenBank/DDBJ databases">
        <authorList>
            <person name="Corre E."/>
            <person name="Pelletier E."/>
            <person name="Niang G."/>
            <person name="Scheremetjew M."/>
            <person name="Finn R."/>
            <person name="Kale V."/>
            <person name="Holt S."/>
            <person name="Cochrane G."/>
            <person name="Meng A."/>
            <person name="Brown T."/>
            <person name="Cohen L."/>
        </authorList>
    </citation>
    <scope>NUCLEOTIDE SEQUENCE</scope>
    <source>
        <strain evidence="3">308</strain>
    </source>
</reference>
<feature type="domain" description="RING-type" evidence="2">
    <location>
        <begin position="24"/>
        <end position="68"/>
    </location>
</feature>
<organism evidence="3">
    <name type="scientific">Corethron hystrix</name>
    <dbReference type="NCBI Taxonomy" id="216773"/>
    <lineage>
        <taxon>Eukaryota</taxon>
        <taxon>Sar</taxon>
        <taxon>Stramenopiles</taxon>
        <taxon>Ochrophyta</taxon>
        <taxon>Bacillariophyta</taxon>
        <taxon>Coscinodiscophyceae</taxon>
        <taxon>Corethrophycidae</taxon>
        <taxon>Corethrales</taxon>
        <taxon>Corethraceae</taxon>
        <taxon>Corethron</taxon>
    </lineage>
</organism>
<keyword evidence="1" id="KW-0863">Zinc-finger</keyword>
<keyword evidence="1" id="KW-0479">Metal-binding</keyword>
<proteinExistence type="predicted"/>
<protein>
    <recommendedName>
        <fullName evidence="2">RING-type domain-containing protein</fullName>
    </recommendedName>
</protein>
<dbReference type="AlphaFoldDB" id="A0A7S1BSV6"/>
<dbReference type="Pfam" id="PF13639">
    <property type="entry name" value="zf-RING_2"/>
    <property type="match status" value="1"/>
</dbReference>
<dbReference type="InterPro" id="IPR035992">
    <property type="entry name" value="Ricin_B-like_lectins"/>
</dbReference>
<dbReference type="InterPro" id="IPR013083">
    <property type="entry name" value="Znf_RING/FYVE/PHD"/>
</dbReference>
<name>A0A7S1BSV6_9STRA</name>
<dbReference type="PROSITE" id="PS50089">
    <property type="entry name" value="ZF_RING_2"/>
    <property type="match status" value="1"/>
</dbReference>
<accession>A0A7S1BSV6</accession>